<sequence>MLDEKLYRLWGKILDYRNIKLVVSDLDGTLLNAESHLNELNKEAVLKLKDKGIKFTFATGRMDKMTWHFAQEVELELPIISCNGAAMRYLGEKEPLYSKVLSQEQLERIHQICSKYSADYLFYTLDKVYYSNGSKRIEVIKKYNRIAESGEQVPVEIICLDQVEGGIPQEPINKTFIRFEEGEDHNSALGMELSQIEGVDLVVSSHGTADLIPEHTSKGEAVEYLAKSLGIDMKDVMTLGDQMNDISMLEKSGLAVAMENATAEVKSHADIVADHHDKDGLAKVLKKVFEL</sequence>
<dbReference type="GO" id="GO:0005829">
    <property type="term" value="C:cytosol"/>
    <property type="evidence" value="ECO:0007669"/>
    <property type="project" value="TreeGrafter"/>
</dbReference>
<dbReference type="SFLD" id="SFLDG01140">
    <property type="entry name" value="C2.B:_Phosphomannomutase_and_P"/>
    <property type="match status" value="1"/>
</dbReference>
<dbReference type="SUPFAM" id="SSF56784">
    <property type="entry name" value="HAD-like"/>
    <property type="match status" value="1"/>
</dbReference>
<dbReference type="NCBIfam" id="TIGR01484">
    <property type="entry name" value="HAD-SF-IIB"/>
    <property type="match status" value="1"/>
</dbReference>
<dbReference type="InterPro" id="IPR023214">
    <property type="entry name" value="HAD_sf"/>
</dbReference>
<reference evidence="2" key="1">
    <citation type="submission" date="2018-02" db="EMBL/GenBank/DDBJ databases">
        <authorList>
            <person name="Holder M.E."/>
            <person name="Ajami N.J."/>
            <person name="Petrosino J.F."/>
        </authorList>
    </citation>
    <scope>NUCLEOTIDE SEQUENCE [LARGE SCALE GENOMIC DNA]</scope>
    <source>
        <strain evidence="2">CCUG 47711</strain>
    </source>
</reference>
<dbReference type="Gene3D" id="3.40.50.1000">
    <property type="entry name" value="HAD superfamily/HAD-like"/>
    <property type="match status" value="1"/>
</dbReference>
<dbReference type="InterPro" id="IPR006379">
    <property type="entry name" value="HAD-SF_hydro_IIB"/>
</dbReference>
<dbReference type="InterPro" id="IPR000150">
    <property type="entry name" value="Cof"/>
</dbReference>
<protein>
    <recommendedName>
        <fullName evidence="3">Cof-type HAD-IIB family hydrolase</fullName>
    </recommendedName>
</protein>
<dbReference type="KEGG" id="fsa:C5Q98_01955"/>
<dbReference type="GO" id="GO:0016791">
    <property type="term" value="F:phosphatase activity"/>
    <property type="evidence" value="ECO:0007669"/>
    <property type="project" value="TreeGrafter"/>
</dbReference>
<dbReference type="Proteomes" id="UP000237947">
    <property type="component" value="Chromosome"/>
</dbReference>
<dbReference type="GO" id="GO:0000287">
    <property type="term" value="F:magnesium ion binding"/>
    <property type="evidence" value="ECO:0007669"/>
    <property type="project" value="TreeGrafter"/>
</dbReference>
<keyword evidence="2" id="KW-1185">Reference proteome</keyword>
<name>A0A2S0KM08_9FIRM</name>
<dbReference type="NCBIfam" id="TIGR00099">
    <property type="entry name" value="Cof-subfamily"/>
    <property type="match status" value="1"/>
</dbReference>
<dbReference type="InterPro" id="IPR036412">
    <property type="entry name" value="HAD-like_sf"/>
</dbReference>
<evidence type="ECO:0000313" key="1">
    <source>
        <dbReference type="EMBL" id="AVM42070.1"/>
    </source>
</evidence>
<dbReference type="AlphaFoldDB" id="A0A2S0KM08"/>
<evidence type="ECO:0000313" key="2">
    <source>
        <dbReference type="Proteomes" id="UP000237947"/>
    </source>
</evidence>
<dbReference type="PROSITE" id="PS01228">
    <property type="entry name" value="COF_1"/>
    <property type="match status" value="1"/>
</dbReference>
<accession>A0A2S0KM08</accession>
<evidence type="ECO:0008006" key="3">
    <source>
        <dbReference type="Google" id="ProtNLM"/>
    </source>
</evidence>
<dbReference type="Gene3D" id="3.30.1240.10">
    <property type="match status" value="1"/>
</dbReference>
<dbReference type="CDD" id="cd07516">
    <property type="entry name" value="HAD_Pase"/>
    <property type="match status" value="1"/>
</dbReference>
<gene>
    <name evidence="1" type="ORF">C5Q98_01955</name>
</gene>
<dbReference type="PANTHER" id="PTHR10000">
    <property type="entry name" value="PHOSPHOSERINE PHOSPHATASE"/>
    <property type="match status" value="1"/>
</dbReference>
<dbReference type="Pfam" id="PF08282">
    <property type="entry name" value="Hydrolase_3"/>
    <property type="match status" value="1"/>
</dbReference>
<organism evidence="1 2">
    <name type="scientific">Fastidiosipila sanguinis</name>
    <dbReference type="NCBI Taxonomy" id="236753"/>
    <lineage>
        <taxon>Bacteria</taxon>
        <taxon>Bacillati</taxon>
        <taxon>Bacillota</taxon>
        <taxon>Clostridia</taxon>
        <taxon>Eubacteriales</taxon>
        <taxon>Oscillospiraceae</taxon>
        <taxon>Fastidiosipila</taxon>
    </lineage>
</organism>
<dbReference type="EMBL" id="CP027226">
    <property type="protein sequence ID" value="AVM42070.1"/>
    <property type="molecule type" value="Genomic_DNA"/>
</dbReference>
<proteinExistence type="predicted"/>
<dbReference type="PANTHER" id="PTHR10000:SF8">
    <property type="entry name" value="HAD SUPERFAMILY HYDROLASE-LIKE, TYPE 3"/>
    <property type="match status" value="1"/>
</dbReference>
<dbReference type="SFLD" id="SFLDS00003">
    <property type="entry name" value="Haloacid_Dehalogenase"/>
    <property type="match status" value="1"/>
</dbReference>